<dbReference type="Pfam" id="PF06500">
    <property type="entry name" value="FrsA-like"/>
    <property type="match status" value="1"/>
</dbReference>
<gene>
    <name evidence="1" type="ORF">OHA22_39880</name>
</gene>
<evidence type="ECO:0000313" key="1">
    <source>
        <dbReference type="EMBL" id="WTT21260.1"/>
    </source>
</evidence>
<reference evidence="1" key="1">
    <citation type="submission" date="2022-10" db="EMBL/GenBank/DDBJ databases">
        <title>The complete genomes of actinobacterial strains from the NBC collection.</title>
        <authorList>
            <person name="Joergensen T.S."/>
            <person name="Alvarez Arevalo M."/>
            <person name="Sterndorff E.B."/>
            <person name="Faurdal D."/>
            <person name="Vuksanovic O."/>
            <person name="Mourched A.-S."/>
            <person name="Charusanti P."/>
            <person name="Shaw S."/>
            <person name="Blin K."/>
            <person name="Weber T."/>
        </authorList>
    </citation>
    <scope>NUCLEOTIDE SEQUENCE</scope>
    <source>
        <strain evidence="1">NBC_00093</strain>
    </source>
</reference>
<dbReference type="AlphaFoldDB" id="A0AAU2A9H3"/>
<dbReference type="InterPro" id="IPR029058">
    <property type="entry name" value="AB_hydrolase_fold"/>
</dbReference>
<dbReference type="Gene3D" id="3.40.50.1820">
    <property type="entry name" value="alpha/beta hydrolase"/>
    <property type="match status" value="1"/>
</dbReference>
<protein>
    <submittedName>
        <fullName evidence="1">Esterase FrsA</fullName>
    </submittedName>
</protein>
<organism evidence="1">
    <name type="scientific">Streptomyces sp. NBC_00093</name>
    <dbReference type="NCBI Taxonomy" id="2975649"/>
    <lineage>
        <taxon>Bacteria</taxon>
        <taxon>Bacillati</taxon>
        <taxon>Actinomycetota</taxon>
        <taxon>Actinomycetes</taxon>
        <taxon>Kitasatosporales</taxon>
        <taxon>Streptomycetaceae</taxon>
        <taxon>Streptomyces</taxon>
    </lineage>
</organism>
<accession>A0AAU2A9H3</accession>
<sequence>MHDLGELKQYVLLHARNQGLSARATTRVLARIHSDDPGAEDSWARVWSAEGDALAGRGRLLGACRCYALARFPYAEPADGDRMRAQRTGVAAFDHWRQARGGVERLELAHPDGTLACWAAGLDRHRPLLVMMGGIVSVKEQWAPLLPKLTRLGYAAVVTELPGVGDNSLPYTADSWRLLPWLCDRLSDRARTTDATLLCLSFSGHLALRAAVEDPRIARILTVGAPVAHFFTDDDWWPRVPALTTTTLRHLTTAADDHELRSLLKEFPLDTAQLGAVRAAVRYVASARDEIIPPGEQSLLREALADLRVKEFDDVHGSPGHAGALRRWLVLNLLRPARGRAAG</sequence>
<proteinExistence type="predicted"/>
<dbReference type="InterPro" id="IPR010520">
    <property type="entry name" value="FrsA-like"/>
</dbReference>
<name>A0AAU2A9H3_9ACTN</name>
<dbReference type="EMBL" id="CP108222">
    <property type="protein sequence ID" value="WTT21260.1"/>
    <property type="molecule type" value="Genomic_DNA"/>
</dbReference>
<dbReference type="SUPFAM" id="SSF53474">
    <property type="entry name" value="alpha/beta-Hydrolases"/>
    <property type="match status" value="1"/>
</dbReference>